<name>A0AAD7DXS5_MYCRO</name>
<dbReference type="AlphaFoldDB" id="A0AAD7DXS5"/>
<gene>
    <name evidence="1" type="ORF">B0H17DRAFT_923764</name>
</gene>
<comment type="caution">
    <text evidence="1">The sequence shown here is derived from an EMBL/GenBank/DDBJ whole genome shotgun (WGS) entry which is preliminary data.</text>
</comment>
<evidence type="ECO:0008006" key="3">
    <source>
        <dbReference type="Google" id="ProtNLM"/>
    </source>
</evidence>
<proteinExistence type="predicted"/>
<evidence type="ECO:0000313" key="2">
    <source>
        <dbReference type="Proteomes" id="UP001221757"/>
    </source>
</evidence>
<sequence length="243" mass="27686">LRLTNDSGLLWEVSQRQDIHPIIEKPQLPLHFAQDFPSPDEIFDQINHGVTKFCPSLNCVSPSCQIHSNSDFGQYTPVFTPKAPLLTSPQFFDQRGEPCGEDCFRHVDSDEMEADIFLSDFTFLDGMLKLDPDVLPCDLAMICKLPCLQIFLYRRQAISDAEVIRPARHLKPEPGSQDFCKLLICYLTELNPFISPACVHPGPCSARMECECVKRKVFCERNCRCNVSCVCFLDSILFRLNYV</sequence>
<protein>
    <recommendedName>
        <fullName evidence="3">CXC domain-containing protein</fullName>
    </recommendedName>
</protein>
<dbReference type="EMBL" id="JARKIE010000015">
    <property type="protein sequence ID" value="KAJ7702282.1"/>
    <property type="molecule type" value="Genomic_DNA"/>
</dbReference>
<dbReference type="Proteomes" id="UP001221757">
    <property type="component" value="Unassembled WGS sequence"/>
</dbReference>
<feature type="non-terminal residue" evidence="1">
    <location>
        <position position="1"/>
    </location>
</feature>
<accession>A0AAD7DXS5</accession>
<reference evidence="1" key="1">
    <citation type="submission" date="2023-03" db="EMBL/GenBank/DDBJ databases">
        <title>Massive genome expansion in bonnet fungi (Mycena s.s.) driven by repeated elements and novel gene families across ecological guilds.</title>
        <authorList>
            <consortium name="Lawrence Berkeley National Laboratory"/>
            <person name="Harder C.B."/>
            <person name="Miyauchi S."/>
            <person name="Viragh M."/>
            <person name="Kuo A."/>
            <person name="Thoen E."/>
            <person name="Andreopoulos B."/>
            <person name="Lu D."/>
            <person name="Skrede I."/>
            <person name="Drula E."/>
            <person name="Henrissat B."/>
            <person name="Morin E."/>
            <person name="Kohler A."/>
            <person name="Barry K."/>
            <person name="LaButti K."/>
            <person name="Morin E."/>
            <person name="Salamov A."/>
            <person name="Lipzen A."/>
            <person name="Mereny Z."/>
            <person name="Hegedus B."/>
            <person name="Baldrian P."/>
            <person name="Stursova M."/>
            <person name="Weitz H."/>
            <person name="Taylor A."/>
            <person name="Grigoriev I.V."/>
            <person name="Nagy L.G."/>
            <person name="Martin F."/>
            <person name="Kauserud H."/>
        </authorList>
    </citation>
    <scope>NUCLEOTIDE SEQUENCE</scope>
    <source>
        <strain evidence="1">CBHHK067</strain>
    </source>
</reference>
<organism evidence="1 2">
    <name type="scientific">Mycena rosella</name>
    <name type="common">Pink bonnet</name>
    <name type="synonym">Agaricus rosellus</name>
    <dbReference type="NCBI Taxonomy" id="1033263"/>
    <lineage>
        <taxon>Eukaryota</taxon>
        <taxon>Fungi</taxon>
        <taxon>Dikarya</taxon>
        <taxon>Basidiomycota</taxon>
        <taxon>Agaricomycotina</taxon>
        <taxon>Agaricomycetes</taxon>
        <taxon>Agaricomycetidae</taxon>
        <taxon>Agaricales</taxon>
        <taxon>Marasmiineae</taxon>
        <taxon>Mycenaceae</taxon>
        <taxon>Mycena</taxon>
    </lineage>
</organism>
<keyword evidence="2" id="KW-1185">Reference proteome</keyword>
<evidence type="ECO:0000313" key="1">
    <source>
        <dbReference type="EMBL" id="KAJ7702282.1"/>
    </source>
</evidence>